<keyword evidence="9" id="KW-1185">Reference proteome</keyword>
<evidence type="ECO:0000313" key="9">
    <source>
        <dbReference type="Proteomes" id="UP001165190"/>
    </source>
</evidence>
<keyword evidence="6" id="KW-0472">Membrane</keyword>
<evidence type="ECO:0000259" key="7">
    <source>
        <dbReference type="SMART" id="SM00385"/>
    </source>
</evidence>
<dbReference type="SMART" id="SM00385">
    <property type="entry name" value="CYCLIN"/>
    <property type="match status" value="1"/>
</dbReference>
<comment type="caution">
    <text evidence="8">The sequence shown here is derived from an EMBL/GenBank/DDBJ whole genome shotgun (WGS) entry which is preliminary data.</text>
</comment>
<dbReference type="SUPFAM" id="SSF47954">
    <property type="entry name" value="Cyclin-like"/>
    <property type="match status" value="1"/>
</dbReference>
<evidence type="ECO:0000256" key="6">
    <source>
        <dbReference type="SAM" id="Phobius"/>
    </source>
</evidence>
<dbReference type="Pfam" id="PF02984">
    <property type="entry name" value="Cyclin_C"/>
    <property type="match status" value="1"/>
</dbReference>
<evidence type="ECO:0000313" key="8">
    <source>
        <dbReference type="EMBL" id="GMJ06842.1"/>
    </source>
</evidence>
<dbReference type="Proteomes" id="UP001165190">
    <property type="component" value="Unassembled WGS sequence"/>
</dbReference>
<keyword evidence="6" id="KW-1133">Transmembrane helix</keyword>
<accession>A0A9W7J558</accession>
<evidence type="ECO:0000256" key="1">
    <source>
        <dbReference type="ARBA" id="ARBA00009065"/>
    </source>
</evidence>
<sequence length="349" mass="39664">MQQKQQEQIHPLFLLDALYCEEEEEDGVYAAEDLQELMTSSTSCNNGRNPVSPPLPLSDQDLFRSDQELLSMFSKETRIDPVDVRSFPVTARREAVEWMLKVCAFHGFTALTAVLAVNYLDRFLTSLRLQRDDGDDKNKPWMIHLVAVTCLSLAAKVEETHVPLLLDLQVDETKYVLEAKTIQRMELLILSTLKWRMHPITPLSFLNHIITRLGFNTLLHWEFLKRCEQLLLCVISDSRSIYYFPSVLAIATMMYVIDQQETVKECYKLIIDVSKRPQNKACPKKRKLIEMVPSSPSGVTDACRSAAASVPSSSPEPPFKKLSRAKEPDMHLPSLNPVFLNVLVAISPS</sequence>
<keyword evidence="6" id="KW-0812">Transmembrane</keyword>
<evidence type="ECO:0000256" key="2">
    <source>
        <dbReference type="ARBA" id="ARBA00022618"/>
    </source>
</evidence>
<keyword evidence="4" id="KW-0131">Cell cycle</keyword>
<keyword evidence="3 5" id="KW-0195">Cyclin</keyword>
<feature type="domain" description="Cyclin-like" evidence="7">
    <location>
        <begin position="97"/>
        <end position="191"/>
    </location>
</feature>
<dbReference type="CDD" id="cd20544">
    <property type="entry name" value="CYCLIN_AtCycD-like_rpt2"/>
    <property type="match status" value="1"/>
</dbReference>
<dbReference type="InterPro" id="IPR036915">
    <property type="entry name" value="Cyclin-like_sf"/>
</dbReference>
<dbReference type="CDD" id="cd20543">
    <property type="entry name" value="CYCLIN_AtCycD-like_rpt1"/>
    <property type="match status" value="1"/>
</dbReference>
<organism evidence="8 9">
    <name type="scientific">Hibiscus trionum</name>
    <name type="common">Flower of an hour</name>
    <dbReference type="NCBI Taxonomy" id="183268"/>
    <lineage>
        <taxon>Eukaryota</taxon>
        <taxon>Viridiplantae</taxon>
        <taxon>Streptophyta</taxon>
        <taxon>Embryophyta</taxon>
        <taxon>Tracheophyta</taxon>
        <taxon>Spermatophyta</taxon>
        <taxon>Magnoliopsida</taxon>
        <taxon>eudicotyledons</taxon>
        <taxon>Gunneridae</taxon>
        <taxon>Pentapetalae</taxon>
        <taxon>rosids</taxon>
        <taxon>malvids</taxon>
        <taxon>Malvales</taxon>
        <taxon>Malvaceae</taxon>
        <taxon>Malvoideae</taxon>
        <taxon>Hibiscus</taxon>
    </lineage>
</organism>
<dbReference type="EMBL" id="BSYR01000046">
    <property type="protein sequence ID" value="GMJ06842.1"/>
    <property type="molecule type" value="Genomic_DNA"/>
</dbReference>
<dbReference type="PROSITE" id="PS00292">
    <property type="entry name" value="CYCLINS"/>
    <property type="match status" value="1"/>
</dbReference>
<name>A0A9W7J558_HIBTR</name>
<dbReference type="GO" id="GO:0051301">
    <property type="term" value="P:cell division"/>
    <property type="evidence" value="ECO:0007669"/>
    <property type="project" value="UniProtKB-KW"/>
</dbReference>
<dbReference type="FunFam" id="1.10.472.10:FF:000060">
    <property type="entry name" value="D6-type cyclin"/>
    <property type="match status" value="1"/>
</dbReference>
<keyword evidence="2" id="KW-0132">Cell division</keyword>
<gene>
    <name evidence="8" type="ORF">HRI_004353400</name>
</gene>
<dbReference type="InterPro" id="IPR004367">
    <property type="entry name" value="Cyclin_C-dom"/>
</dbReference>
<dbReference type="OrthoDB" id="5590282at2759"/>
<evidence type="ECO:0000256" key="4">
    <source>
        <dbReference type="ARBA" id="ARBA00023306"/>
    </source>
</evidence>
<dbReference type="InterPro" id="IPR006671">
    <property type="entry name" value="Cyclin_N"/>
</dbReference>
<evidence type="ECO:0000256" key="3">
    <source>
        <dbReference type="ARBA" id="ARBA00023127"/>
    </source>
</evidence>
<feature type="transmembrane region" description="Helical" evidence="6">
    <location>
        <begin position="98"/>
        <end position="120"/>
    </location>
</feature>
<dbReference type="InterPro" id="IPR048258">
    <property type="entry name" value="Cyclins_cyclin-box"/>
</dbReference>
<evidence type="ECO:0000256" key="5">
    <source>
        <dbReference type="RuleBase" id="RU000383"/>
    </source>
</evidence>
<dbReference type="PANTHER" id="PTHR10177">
    <property type="entry name" value="CYCLINS"/>
    <property type="match status" value="1"/>
</dbReference>
<protein>
    <recommendedName>
        <fullName evidence="7">Cyclin-like domain-containing protein</fullName>
    </recommendedName>
</protein>
<dbReference type="AlphaFoldDB" id="A0A9W7J558"/>
<dbReference type="InterPro" id="IPR013763">
    <property type="entry name" value="Cyclin-like_dom"/>
</dbReference>
<dbReference type="Gene3D" id="1.10.472.10">
    <property type="entry name" value="Cyclin-like"/>
    <property type="match status" value="2"/>
</dbReference>
<comment type="similarity">
    <text evidence="1">Belongs to the cyclin family. Cyclin D subfamily.</text>
</comment>
<proteinExistence type="inferred from homology"/>
<dbReference type="Pfam" id="PF00134">
    <property type="entry name" value="Cyclin_N"/>
    <property type="match status" value="1"/>
</dbReference>
<dbReference type="InterPro" id="IPR039361">
    <property type="entry name" value="Cyclin"/>
</dbReference>
<reference evidence="8" key="1">
    <citation type="submission" date="2023-05" db="EMBL/GenBank/DDBJ databases">
        <title>Genome and transcriptome analyses reveal genes involved in the formation of fine ridges on petal epidermal cells in Hibiscus trionum.</title>
        <authorList>
            <person name="Koshimizu S."/>
            <person name="Masuda S."/>
            <person name="Ishii T."/>
            <person name="Shirasu K."/>
            <person name="Hoshino A."/>
            <person name="Arita M."/>
        </authorList>
    </citation>
    <scope>NUCLEOTIDE SEQUENCE</scope>
    <source>
        <strain evidence="8">Hamamatsu line</strain>
    </source>
</reference>